<dbReference type="InterPro" id="IPR005467">
    <property type="entry name" value="His_kinase_dom"/>
</dbReference>
<dbReference type="Pfam" id="PF02518">
    <property type="entry name" value="HATPase_c"/>
    <property type="match status" value="1"/>
</dbReference>
<feature type="transmembrane region" description="Helical" evidence="8">
    <location>
        <begin position="6"/>
        <end position="30"/>
    </location>
</feature>
<sequence>MTHDQLAIIGIGAAWAGSVGVLGLAVAYAARHRSFRWQIGVVGVTAVLAVVAGVVGTARAMFLSNHDLSVVLWVVVVAGVVAIAVSAIVGMAFAMWSRSIRDDAKRFGDSGHFEARSRGPAELQQISDELAMTAERLRESRAREQRLEESRRELVSWVSHDLRSPLAALRAMTEALEDGLADDPSRYHRQIRAEVDRMVRMVDDLFELSRIHAGVLALNLQPVALGDVVSEALAGADPVARAGGVRLGGRVDDGLFVTADPAELSRVVSNLLMNAIRHTPADGVVEVTGRAVDDGIELSVTDGCGGLSSEDMARVFDVAWQGSAARTPAADDPRTPVAGRGAGLGLAIVKGIVEAHRGRVAVANHDPGCRFVVTLPT</sequence>
<dbReference type="SMART" id="SM00387">
    <property type="entry name" value="HATPase_c"/>
    <property type="match status" value="1"/>
</dbReference>
<comment type="catalytic activity">
    <reaction evidence="1">
        <text>ATP + protein L-histidine = ADP + protein N-phospho-L-histidine.</text>
        <dbReference type="EC" id="2.7.13.3"/>
    </reaction>
</comment>
<dbReference type="EC" id="2.7.13.3" evidence="3"/>
<dbReference type="SMART" id="SM00388">
    <property type="entry name" value="HisKA"/>
    <property type="match status" value="1"/>
</dbReference>
<dbReference type="SUPFAM" id="SSF55874">
    <property type="entry name" value="ATPase domain of HSP90 chaperone/DNA topoisomerase II/histidine kinase"/>
    <property type="match status" value="1"/>
</dbReference>
<dbReference type="Gene3D" id="3.30.565.10">
    <property type="entry name" value="Histidine kinase-like ATPase, C-terminal domain"/>
    <property type="match status" value="1"/>
</dbReference>
<dbReference type="SUPFAM" id="SSF47384">
    <property type="entry name" value="Homodimeric domain of signal transducing histidine kinase"/>
    <property type="match status" value="1"/>
</dbReference>
<dbReference type="PROSITE" id="PS50109">
    <property type="entry name" value="HIS_KIN"/>
    <property type="match status" value="1"/>
</dbReference>
<name>A0A930VJ64_9ACTN</name>
<feature type="transmembrane region" description="Helical" evidence="8">
    <location>
        <begin position="70"/>
        <end position="96"/>
    </location>
</feature>
<dbReference type="PANTHER" id="PTHR43711:SF1">
    <property type="entry name" value="HISTIDINE KINASE 1"/>
    <property type="match status" value="1"/>
</dbReference>
<comment type="subcellular location">
    <subcellularLocation>
        <location evidence="2">Cell membrane</location>
    </subcellularLocation>
</comment>
<evidence type="ECO:0000313" key="10">
    <source>
        <dbReference type="EMBL" id="MBF4765725.1"/>
    </source>
</evidence>
<keyword evidence="8" id="KW-0472">Membrane</keyword>
<keyword evidence="6 10" id="KW-0418">Kinase</keyword>
<dbReference type="InterPro" id="IPR003661">
    <property type="entry name" value="HisK_dim/P_dom"/>
</dbReference>
<dbReference type="Pfam" id="PF00512">
    <property type="entry name" value="HisKA"/>
    <property type="match status" value="1"/>
</dbReference>
<dbReference type="GO" id="GO:0000155">
    <property type="term" value="F:phosphorelay sensor kinase activity"/>
    <property type="evidence" value="ECO:0007669"/>
    <property type="project" value="InterPro"/>
</dbReference>
<evidence type="ECO:0000256" key="4">
    <source>
        <dbReference type="ARBA" id="ARBA00022553"/>
    </source>
</evidence>
<dbReference type="RefSeq" id="WP_194708909.1">
    <property type="nucleotide sequence ID" value="NZ_JADKPN010000018.1"/>
</dbReference>
<evidence type="ECO:0000313" key="11">
    <source>
        <dbReference type="Proteomes" id="UP000640489"/>
    </source>
</evidence>
<dbReference type="Proteomes" id="UP000640489">
    <property type="component" value="Unassembled WGS sequence"/>
</dbReference>
<dbReference type="AlphaFoldDB" id="A0A930VJ64"/>
<feature type="domain" description="Histidine kinase" evidence="9">
    <location>
        <begin position="157"/>
        <end position="377"/>
    </location>
</feature>
<dbReference type="PRINTS" id="PR00344">
    <property type="entry name" value="BCTRLSENSOR"/>
</dbReference>
<dbReference type="InterPro" id="IPR003594">
    <property type="entry name" value="HATPase_dom"/>
</dbReference>
<dbReference type="Gene3D" id="1.10.287.130">
    <property type="match status" value="1"/>
</dbReference>
<gene>
    <name evidence="10" type="ORF">ISU07_21550</name>
</gene>
<evidence type="ECO:0000256" key="1">
    <source>
        <dbReference type="ARBA" id="ARBA00000085"/>
    </source>
</evidence>
<feature type="transmembrane region" description="Helical" evidence="8">
    <location>
        <begin position="37"/>
        <end position="58"/>
    </location>
</feature>
<accession>A0A930VJ64</accession>
<evidence type="ECO:0000256" key="2">
    <source>
        <dbReference type="ARBA" id="ARBA00004236"/>
    </source>
</evidence>
<evidence type="ECO:0000259" key="9">
    <source>
        <dbReference type="PROSITE" id="PS50109"/>
    </source>
</evidence>
<dbReference type="GO" id="GO:0005886">
    <property type="term" value="C:plasma membrane"/>
    <property type="evidence" value="ECO:0007669"/>
    <property type="project" value="UniProtKB-SubCell"/>
</dbReference>
<proteinExistence type="predicted"/>
<protein>
    <recommendedName>
        <fullName evidence="3">histidine kinase</fullName>
        <ecNumber evidence="3">2.7.13.3</ecNumber>
    </recommendedName>
</protein>
<organism evidence="10 11">
    <name type="scientific">Nocardioides islandensis</name>
    <dbReference type="NCBI Taxonomy" id="433663"/>
    <lineage>
        <taxon>Bacteria</taxon>
        <taxon>Bacillati</taxon>
        <taxon>Actinomycetota</taxon>
        <taxon>Actinomycetes</taxon>
        <taxon>Propionibacteriales</taxon>
        <taxon>Nocardioidaceae</taxon>
        <taxon>Nocardioides</taxon>
    </lineage>
</organism>
<dbReference type="InterPro" id="IPR036890">
    <property type="entry name" value="HATPase_C_sf"/>
</dbReference>
<keyword evidence="8" id="KW-1133">Transmembrane helix</keyword>
<keyword evidence="11" id="KW-1185">Reference proteome</keyword>
<keyword evidence="8" id="KW-0812">Transmembrane</keyword>
<keyword evidence="4" id="KW-0597">Phosphoprotein</keyword>
<dbReference type="InterPro" id="IPR036097">
    <property type="entry name" value="HisK_dim/P_sf"/>
</dbReference>
<evidence type="ECO:0000256" key="7">
    <source>
        <dbReference type="ARBA" id="ARBA00023012"/>
    </source>
</evidence>
<evidence type="ECO:0000256" key="8">
    <source>
        <dbReference type="SAM" id="Phobius"/>
    </source>
</evidence>
<dbReference type="PANTHER" id="PTHR43711">
    <property type="entry name" value="TWO-COMPONENT HISTIDINE KINASE"/>
    <property type="match status" value="1"/>
</dbReference>
<dbReference type="InterPro" id="IPR050736">
    <property type="entry name" value="Sensor_HK_Regulatory"/>
</dbReference>
<dbReference type="EMBL" id="JADKPN010000018">
    <property type="protein sequence ID" value="MBF4765725.1"/>
    <property type="molecule type" value="Genomic_DNA"/>
</dbReference>
<keyword evidence="7" id="KW-0902">Two-component regulatory system</keyword>
<comment type="caution">
    <text evidence="10">The sequence shown here is derived from an EMBL/GenBank/DDBJ whole genome shotgun (WGS) entry which is preliminary data.</text>
</comment>
<keyword evidence="5" id="KW-0808">Transferase</keyword>
<dbReference type="InterPro" id="IPR004358">
    <property type="entry name" value="Sig_transdc_His_kin-like_C"/>
</dbReference>
<evidence type="ECO:0000256" key="6">
    <source>
        <dbReference type="ARBA" id="ARBA00022777"/>
    </source>
</evidence>
<dbReference type="CDD" id="cd00082">
    <property type="entry name" value="HisKA"/>
    <property type="match status" value="1"/>
</dbReference>
<dbReference type="FunFam" id="1.10.287.130:FF:000001">
    <property type="entry name" value="Two-component sensor histidine kinase"/>
    <property type="match status" value="1"/>
</dbReference>
<reference evidence="10" key="1">
    <citation type="submission" date="2020-11" db="EMBL/GenBank/DDBJ databases">
        <title>Nocardioides sp. nov., isolated from Soil of Cynanchum wilfordii Hemsley rhizosphere.</title>
        <authorList>
            <person name="Lee J.-S."/>
            <person name="Suh M.K."/>
            <person name="Kim J.-S."/>
        </authorList>
    </citation>
    <scope>NUCLEOTIDE SEQUENCE</scope>
    <source>
        <strain evidence="10">KCTC 19275</strain>
    </source>
</reference>
<evidence type="ECO:0000256" key="5">
    <source>
        <dbReference type="ARBA" id="ARBA00022679"/>
    </source>
</evidence>
<evidence type="ECO:0000256" key="3">
    <source>
        <dbReference type="ARBA" id="ARBA00012438"/>
    </source>
</evidence>